<feature type="domain" description="Zn-dependent metallo-hydrolase RNA specificity" evidence="1">
    <location>
        <begin position="4"/>
        <end position="35"/>
    </location>
</feature>
<name>A0A497EVV7_9CREN</name>
<gene>
    <name evidence="2" type="ORF">DRJ20_01990</name>
</gene>
<dbReference type="InterPro" id="IPR011108">
    <property type="entry name" value="RMMBL"/>
</dbReference>
<comment type="caution">
    <text evidence="2">The sequence shown here is derived from an EMBL/GenBank/DDBJ whole genome shotgun (WGS) entry which is preliminary data.</text>
</comment>
<protein>
    <recommendedName>
        <fullName evidence="1">Zn-dependent metallo-hydrolase RNA specificity domain-containing protein</fullName>
    </recommendedName>
</protein>
<dbReference type="EMBL" id="QMQZ01000050">
    <property type="protein sequence ID" value="RLE51524.1"/>
    <property type="molecule type" value="Genomic_DNA"/>
</dbReference>
<evidence type="ECO:0000259" key="1">
    <source>
        <dbReference type="Pfam" id="PF07521"/>
    </source>
</evidence>
<dbReference type="AlphaFoldDB" id="A0A497EVV7"/>
<sequence length="39" mass="4447">MKKDVKIIMVHSERESAEAFANEVKDSIGVEIMIPENEE</sequence>
<accession>A0A497EVV7</accession>
<proteinExistence type="predicted"/>
<dbReference type="Proteomes" id="UP000268446">
    <property type="component" value="Unassembled WGS sequence"/>
</dbReference>
<reference evidence="2 3" key="1">
    <citation type="submission" date="2018-06" db="EMBL/GenBank/DDBJ databases">
        <title>Extensive metabolic versatility and redundancy in microbially diverse, dynamic hydrothermal sediments.</title>
        <authorList>
            <person name="Dombrowski N."/>
            <person name="Teske A."/>
            <person name="Baker B.J."/>
        </authorList>
    </citation>
    <scope>NUCLEOTIDE SEQUENCE [LARGE SCALE GENOMIC DNA]</scope>
    <source>
        <strain evidence="2">B29_G17</strain>
    </source>
</reference>
<evidence type="ECO:0000313" key="2">
    <source>
        <dbReference type="EMBL" id="RLE51524.1"/>
    </source>
</evidence>
<feature type="non-terminal residue" evidence="2">
    <location>
        <position position="39"/>
    </location>
</feature>
<dbReference type="Pfam" id="PF07521">
    <property type="entry name" value="RMMBL"/>
    <property type="match status" value="1"/>
</dbReference>
<organism evidence="2 3">
    <name type="scientific">Thermoproteota archaeon</name>
    <dbReference type="NCBI Taxonomy" id="2056631"/>
    <lineage>
        <taxon>Archaea</taxon>
        <taxon>Thermoproteota</taxon>
    </lineage>
</organism>
<evidence type="ECO:0000313" key="3">
    <source>
        <dbReference type="Proteomes" id="UP000268446"/>
    </source>
</evidence>